<gene>
    <name evidence="1" type="ORF">MTBBW1_1690002</name>
</gene>
<dbReference type="STRING" id="1246637.MTBBW1_1690002"/>
<accession>A0A1W1H9V0</accession>
<dbReference type="SUPFAM" id="SSF48239">
    <property type="entry name" value="Terpenoid cyclases/Protein prenyltransferases"/>
    <property type="match status" value="1"/>
</dbReference>
<dbReference type="InterPro" id="IPR008930">
    <property type="entry name" value="Terpenoid_cyclase/PrenylTrfase"/>
</dbReference>
<keyword evidence="2" id="KW-1185">Reference proteome</keyword>
<evidence type="ECO:0000313" key="2">
    <source>
        <dbReference type="Proteomes" id="UP000191931"/>
    </source>
</evidence>
<sequence length="274" mass="31061">MGNKLPNLSVLKATASLRAMLKEMLTKDLELRRITKTASLLLMSGLSSSSIPKRIIDRCKNEQNKDGGWVAITDTIWNVVFLSLYDENTHQQIIDNGIKYLEANTNKSGLWGRSSRDMSRIPVSGLLLAMIPQLQKQCYLQNLEELWKSEINSLTYKAAYTLMAFSSSEYVPQDSKIISETVSWLSMNQRQDGSFAPWKEHPVASDVFCTSIAILGLLRHKDMVSIDVFKNTLKWLEDNQLKNGIWAFHEIEDGASWGLYALKMLNEHLGTVNE</sequence>
<dbReference type="AlphaFoldDB" id="A0A1W1H9V0"/>
<dbReference type="OrthoDB" id="9758578at2"/>
<dbReference type="EMBL" id="FWEV01000078">
    <property type="protein sequence ID" value="SLM29158.1"/>
    <property type="molecule type" value="Genomic_DNA"/>
</dbReference>
<evidence type="ECO:0000313" key="1">
    <source>
        <dbReference type="EMBL" id="SLM29158.1"/>
    </source>
</evidence>
<organism evidence="1 2">
    <name type="scientific">Desulfamplus magnetovallimortis</name>
    <dbReference type="NCBI Taxonomy" id="1246637"/>
    <lineage>
        <taxon>Bacteria</taxon>
        <taxon>Pseudomonadati</taxon>
        <taxon>Thermodesulfobacteriota</taxon>
        <taxon>Desulfobacteria</taxon>
        <taxon>Desulfobacterales</taxon>
        <taxon>Desulfobacteraceae</taxon>
        <taxon>Desulfamplus</taxon>
    </lineage>
</organism>
<dbReference type="Gene3D" id="1.50.10.20">
    <property type="match status" value="1"/>
</dbReference>
<dbReference type="RefSeq" id="WP_080805914.1">
    <property type="nucleotide sequence ID" value="NZ_LT828552.1"/>
</dbReference>
<dbReference type="Proteomes" id="UP000191931">
    <property type="component" value="Unassembled WGS sequence"/>
</dbReference>
<name>A0A1W1H9V0_9BACT</name>
<protein>
    <recommendedName>
        <fullName evidence="3">Squalene cyclase C-terminal domain-containing protein</fullName>
    </recommendedName>
</protein>
<proteinExistence type="predicted"/>
<evidence type="ECO:0008006" key="3">
    <source>
        <dbReference type="Google" id="ProtNLM"/>
    </source>
</evidence>
<reference evidence="1 2" key="1">
    <citation type="submission" date="2017-03" db="EMBL/GenBank/DDBJ databases">
        <authorList>
            <person name="Afonso C.L."/>
            <person name="Miller P.J."/>
            <person name="Scott M.A."/>
            <person name="Spackman E."/>
            <person name="Goraichik I."/>
            <person name="Dimitrov K.M."/>
            <person name="Suarez D.L."/>
            <person name="Swayne D.E."/>
        </authorList>
    </citation>
    <scope>NUCLEOTIDE SEQUENCE [LARGE SCALE GENOMIC DNA]</scope>
    <source>
        <strain evidence="1">PRJEB14757</strain>
    </source>
</reference>
<dbReference type="CDD" id="cd00688">
    <property type="entry name" value="ISOPREN_C2_like"/>
    <property type="match status" value="1"/>
</dbReference>